<reference evidence="2" key="1">
    <citation type="submission" date="2016-10" db="EMBL/GenBank/DDBJ databases">
        <title>The High Quality Genome of Vibrio alginolyticus K01M1.</title>
        <authorList>
            <person name="Wendling C."/>
            <person name="Chibani C.M."/>
            <person name="Hertel R."/>
            <person name="Sproer C."/>
            <person name="Bunk B."/>
            <person name="Overmann J."/>
            <person name="Roth O."/>
            <person name="Liesegang H."/>
        </authorList>
    </citation>
    <scope>NUCLEOTIDE SEQUENCE</scope>
    <source>
        <strain evidence="2">K05K4</strain>
        <plasmid evidence="2">pL289</plasmid>
    </source>
</reference>
<evidence type="ECO:0000313" key="2">
    <source>
        <dbReference type="EMBL" id="ARP21912.1"/>
    </source>
</evidence>
<dbReference type="AlphaFoldDB" id="A0A1W6UG12"/>
<evidence type="ECO:0000256" key="1">
    <source>
        <dbReference type="SAM" id="Coils"/>
    </source>
</evidence>
<protein>
    <submittedName>
        <fullName evidence="2">Uncharacterized protein</fullName>
    </submittedName>
</protein>
<sequence>MARKFQIKHAPLSVTTYGILVYPGLSHLNLTVPDFGYSPRQPFKHLELGALATTLCEIVNKPFDTLVDNDIRAYMKLINHMQSKSHTCDEVSSAFLALIKCRLYELQDIIQNKGHSFRLGSLVCGDCGMSSFTHHEQELTIKSFKSDGYIECDNCGAYGLINNKSLVGVPTNEFTWIKHLQILETIASNVQNASYTMDELTISLLNISSENSVFDLNPTNGMNALSYKEMTNHISRFGRRSQLINNAQYAVDKTIAKISQDGGNKLPVIEDFILKAQTHEKARSNTNIENLRELLANLKIKGQLI</sequence>
<dbReference type="EMBL" id="CP017904">
    <property type="protein sequence ID" value="ARP21912.1"/>
    <property type="molecule type" value="Genomic_DNA"/>
</dbReference>
<keyword evidence="2" id="KW-0614">Plasmid</keyword>
<dbReference type="RefSeq" id="WP_086048475.1">
    <property type="nucleotide sequence ID" value="NZ_CP017893.1"/>
</dbReference>
<name>A0A1W6UG12_VIBAL</name>
<geneLocation type="plasmid" evidence="2">
    <name>pL289</name>
</geneLocation>
<accession>A0A1W6UG12</accession>
<organism evidence="2">
    <name type="scientific">Vibrio alginolyticus</name>
    <dbReference type="NCBI Taxonomy" id="663"/>
    <lineage>
        <taxon>Bacteria</taxon>
        <taxon>Pseudomonadati</taxon>
        <taxon>Pseudomonadota</taxon>
        <taxon>Gammaproteobacteria</taxon>
        <taxon>Vibrionales</taxon>
        <taxon>Vibrionaceae</taxon>
        <taxon>Vibrio</taxon>
    </lineage>
</organism>
<proteinExistence type="predicted"/>
<keyword evidence="1" id="KW-0175">Coiled coil</keyword>
<gene>
    <name evidence="2" type="ORF">K05K4_52100</name>
</gene>
<feature type="coiled-coil region" evidence="1">
    <location>
        <begin position="274"/>
        <end position="301"/>
    </location>
</feature>